<feature type="region of interest" description="Disordered" evidence="1">
    <location>
        <begin position="44"/>
        <end position="63"/>
    </location>
</feature>
<name>A0A9X9LXF0_GULGU</name>
<keyword evidence="3" id="KW-1185">Reference proteome</keyword>
<dbReference type="Proteomes" id="UP000269945">
    <property type="component" value="Unassembled WGS sequence"/>
</dbReference>
<gene>
    <name evidence="2" type="ORF">BN2614_LOCUS6</name>
</gene>
<accession>A0A9X9LXF0</accession>
<comment type="caution">
    <text evidence="2">The sequence shown here is derived from an EMBL/GenBank/DDBJ whole genome shotgun (WGS) entry which is preliminary data.</text>
</comment>
<evidence type="ECO:0000313" key="2">
    <source>
        <dbReference type="EMBL" id="VCW98489.1"/>
    </source>
</evidence>
<proteinExistence type="predicted"/>
<organism evidence="2 3">
    <name type="scientific">Gulo gulo</name>
    <name type="common">Wolverine</name>
    <name type="synonym">Gluton</name>
    <dbReference type="NCBI Taxonomy" id="48420"/>
    <lineage>
        <taxon>Eukaryota</taxon>
        <taxon>Metazoa</taxon>
        <taxon>Chordata</taxon>
        <taxon>Craniata</taxon>
        <taxon>Vertebrata</taxon>
        <taxon>Euteleostomi</taxon>
        <taxon>Mammalia</taxon>
        <taxon>Eutheria</taxon>
        <taxon>Laurasiatheria</taxon>
        <taxon>Carnivora</taxon>
        <taxon>Caniformia</taxon>
        <taxon>Musteloidea</taxon>
        <taxon>Mustelidae</taxon>
        <taxon>Guloninae</taxon>
        <taxon>Gulo</taxon>
    </lineage>
</organism>
<dbReference type="AlphaFoldDB" id="A0A9X9LXF0"/>
<sequence>MPYRGQRTLTPWSQKVDMPPDLLLPLPLALNDLTTAPLYPIARQSLLPRPLQTPDSHKLSLSP</sequence>
<protein>
    <submittedName>
        <fullName evidence="2">Uncharacterized protein</fullName>
    </submittedName>
</protein>
<evidence type="ECO:0000256" key="1">
    <source>
        <dbReference type="SAM" id="MobiDB-lite"/>
    </source>
</evidence>
<feature type="non-terminal residue" evidence="2">
    <location>
        <position position="63"/>
    </location>
</feature>
<evidence type="ECO:0000313" key="3">
    <source>
        <dbReference type="Proteomes" id="UP000269945"/>
    </source>
</evidence>
<dbReference type="EMBL" id="CYRY02025744">
    <property type="protein sequence ID" value="VCW98489.1"/>
    <property type="molecule type" value="Genomic_DNA"/>
</dbReference>
<reference evidence="2 3" key="1">
    <citation type="submission" date="2018-10" db="EMBL/GenBank/DDBJ databases">
        <authorList>
            <person name="Ekblom R."/>
            <person name="Jareborg N."/>
        </authorList>
    </citation>
    <scope>NUCLEOTIDE SEQUENCE [LARGE SCALE GENOMIC DNA]</scope>
    <source>
        <tissue evidence="2">Muscle</tissue>
    </source>
</reference>